<dbReference type="Gene3D" id="1.10.1660.10">
    <property type="match status" value="1"/>
</dbReference>
<dbReference type="PROSITE" id="PS50937">
    <property type="entry name" value="HTH_MERR_2"/>
    <property type="match status" value="1"/>
</dbReference>
<evidence type="ECO:0000259" key="2">
    <source>
        <dbReference type="PROSITE" id="PS50937"/>
    </source>
</evidence>
<keyword evidence="1 3" id="KW-0238">DNA-binding</keyword>
<accession>A0A5P6AB96</accession>
<dbReference type="SMART" id="SM00422">
    <property type="entry name" value="HTH_MERR"/>
    <property type="match status" value="1"/>
</dbReference>
<dbReference type="SUPFAM" id="SSF46955">
    <property type="entry name" value="Putative DNA-binding domain"/>
    <property type="match status" value="1"/>
</dbReference>
<dbReference type="PANTHER" id="PTHR30204">
    <property type="entry name" value="REDOX-CYCLING DRUG-SENSING TRANSCRIPTIONAL ACTIVATOR SOXR"/>
    <property type="match status" value="1"/>
</dbReference>
<name>A0A5P6AB96_RAOPL</name>
<dbReference type="Pfam" id="PF13411">
    <property type="entry name" value="MerR_1"/>
    <property type="match status" value="1"/>
</dbReference>
<dbReference type="AlphaFoldDB" id="A0A5P6AB96"/>
<proteinExistence type="predicted"/>
<reference evidence="3" key="1">
    <citation type="submission" date="2018-05" db="EMBL/GenBank/DDBJ databases">
        <title>Bacterial isolates from healthy term breastfed infants carrying antibiotic resistance genes.</title>
        <authorList>
            <person name="Casaburi G."/>
        </authorList>
    </citation>
    <scope>NUCLEOTIDE SEQUENCE [LARGE SCALE GENOMIC DNA]</scope>
    <source>
        <strain evidence="3">7084_4</strain>
    </source>
</reference>
<dbReference type="InterPro" id="IPR047057">
    <property type="entry name" value="MerR_fam"/>
</dbReference>
<evidence type="ECO:0000313" key="3">
    <source>
        <dbReference type="EMBL" id="QFG77142.1"/>
    </source>
</evidence>
<dbReference type="InterPro" id="IPR009061">
    <property type="entry name" value="DNA-bd_dom_put_sf"/>
</dbReference>
<sequence>MKERDIREIADLSGVKPSALRYYEKKGLIRPVGRNGLRRQYHENVLYKLQLIALGQAAGFSLDDIAVMLGTEGHPDINRELLHKRSREIDVTIRRLQLLSRGLKHVARCTQPEHTQCEEFKRIVSRGLRLVR</sequence>
<dbReference type="RefSeq" id="WP_073554070.1">
    <property type="nucleotide sequence ID" value="NZ_CAIZTF010000013.1"/>
</dbReference>
<protein>
    <submittedName>
        <fullName evidence="3">MerR family DNA-binding transcriptional regulator</fullName>
    </submittedName>
</protein>
<dbReference type="GO" id="GO:0003677">
    <property type="term" value="F:DNA binding"/>
    <property type="evidence" value="ECO:0007669"/>
    <property type="project" value="UniProtKB-KW"/>
</dbReference>
<dbReference type="PRINTS" id="PR00040">
    <property type="entry name" value="HTHMERR"/>
</dbReference>
<dbReference type="InterPro" id="IPR000551">
    <property type="entry name" value="MerR-type_HTH_dom"/>
</dbReference>
<dbReference type="CDD" id="cd04781">
    <property type="entry name" value="HTH_MerR-like_sg6"/>
    <property type="match status" value="1"/>
</dbReference>
<dbReference type="GO" id="GO:0003700">
    <property type="term" value="F:DNA-binding transcription factor activity"/>
    <property type="evidence" value="ECO:0007669"/>
    <property type="project" value="InterPro"/>
</dbReference>
<gene>
    <name evidence="3" type="ORF">DMB90_08800</name>
</gene>
<organism evidence="3">
    <name type="scientific">Raoultella planticola</name>
    <name type="common">Klebsiella planticola</name>
    <dbReference type="NCBI Taxonomy" id="575"/>
    <lineage>
        <taxon>Bacteria</taxon>
        <taxon>Pseudomonadati</taxon>
        <taxon>Pseudomonadota</taxon>
        <taxon>Gammaproteobacteria</taxon>
        <taxon>Enterobacterales</taxon>
        <taxon>Enterobacteriaceae</taxon>
        <taxon>Klebsiella/Raoultella group</taxon>
        <taxon>Raoultella</taxon>
    </lineage>
</organism>
<evidence type="ECO:0000256" key="1">
    <source>
        <dbReference type="ARBA" id="ARBA00023125"/>
    </source>
</evidence>
<feature type="domain" description="HTH merR-type" evidence="2">
    <location>
        <begin position="6"/>
        <end position="71"/>
    </location>
</feature>
<dbReference type="EMBL" id="CP029752">
    <property type="protein sequence ID" value="QFG77142.1"/>
    <property type="molecule type" value="Genomic_DNA"/>
</dbReference>
<dbReference type="PANTHER" id="PTHR30204:SF97">
    <property type="entry name" value="MERR FAMILY REGULATORY PROTEIN"/>
    <property type="match status" value="1"/>
</dbReference>